<keyword evidence="2" id="KW-1185">Reference proteome</keyword>
<gene>
    <name evidence="1" type="ORF">BU26DRAFT_524050</name>
</gene>
<proteinExistence type="predicted"/>
<feature type="non-terminal residue" evidence="1">
    <location>
        <position position="394"/>
    </location>
</feature>
<dbReference type="RefSeq" id="XP_033678077.1">
    <property type="nucleotide sequence ID" value="XM_033830192.1"/>
</dbReference>
<evidence type="ECO:0000313" key="2">
    <source>
        <dbReference type="Proteomes" id="UP000800094"/>
    </source>
</evidence>
<evidence type="ECO:0000313" key="1">
    <source>
        <dbReference type="EMBL" id="KAF2243073.1"/>
    </source>
</evidence>
<dbReference type="AlphaFoldDB" id="A0A6A6HZL8"/>
<dbReference type="GeneID" id="54583522"/>
<dbReference type="OrthoDB" id="3943306at2759"/>
<protein>
    <submittedName>
        <fullName evidence="1">Uncharacterized protein</fullName>
    </submittedName>
</protein>
<dbReference type="EMBL" id="ML987206">
    <property type="protein sequence ID" value="KAF2243073.1"/>
    <property type="molecule type" value="Genomic_DNA"/>
</dbReference>
<reference evidence="1" key="1">
    <citation type="journal article" date="2020" name="Stud. Mycol.">
        <title>101 Dothideomycetes genomes: a test case for predicting lifestyles and emergence of pathogens.</title>
        <authorList>
            <person name="Haridas S."/>
            <person name="Albert R."/>
            <person name="Binder M."/>
            <person name="Bloem J."/>
            <person name="Labutti K."/>
            <person name="Salamov A."/>
            <person name="Andreopoulos B."/>
            <person name="Baker S."/>
            <person name="Barry K."/>
            <person name="Bills G."/>
            <person name="Bluhm B."/>
            <person name="Cannon C."/>
            <person name="Castanera R."/>
            <person name="Culley D."/>
            <person name="Daum C."/>
            <person name="Ezra D."/>
            <person name="Gonzalez J."/>
            <person name="Henrissat B."/>
            <person name="Kuo A."/>
            <person name="Liang C."/>
            <person name="Lipzen A."/>
            <person name="Lutzoni F."/>
            <person name="Magnuson J."/>
            <person name="Mondo S."/>
            <person name="Nolan M."/>
            <person name="Ohm R."/>
            <person name="Pangilinan J."/>
            <person name="Park H.-J."/>
            <person name="Ramirez L."/>
            <person name="Alfaro M."/>
            <person name="Sun H."/>
            <person name="Tritt A."/>
            <person name="Yoshinaga Y."/>
            <person name="Zwiers L.-H."/>
            <person name="Turgeon B."/>
            <person name="Goodwin S."/>
            <person name="Spatafora J."/>
            <person name="Crous P."/>
            <person name="Grigoriev I."/>
        </authorList>
    </citation>
    <scope>NUCLEOTIDE SEQUENCE</scope>
    <source>
        <strain evidence="1">CBS 122368</strain>
    </source>
</reference>
<accession>A0A6A6HZL8</accession>
<organism evidence="1 2">
    <name type="scientific">Trematosphaeria pertusa</name>
    <dbReference type="NCBI Taxonomy" id="390896"/>
    <lineage>
        <taxon>Eukaryota</taxon>
        <taxon>Fungi</taxon>
        <taxon>Dikarya</taxon>
        <taxon>Ascomycota</taxon>
        <taxon>Pezizomycotina</taxon>
        <taxon>Dothideomycetes</taxon>
        <taxon>Pleosporomycetidae</taxon>
        <taxon>Pleosporales</taxon>
        <taxon>Massarineae</taxon>
        <taxon>Trematosphaeriaceae</taxon>
        <taxon>Trematosphaeria</taxon>
    </lineage>
</organism>
<sequence>MAPSTSASRPFSFLRLPVELQVRVLRCDPFLTLALIRASNSVRELFQTHSNSVLRSLLHLWPPQLRHLIRTLLAVRQGLLLSSPANAEDIRQLYNRYLEPASGHPEHIDFPPLQTLKLLCTLTLDIDILSQIIVHRAADVAAKAFRAPAIEGWPPLTSILSQEELHRIERAVLRLLLYFQLRRHKPGGAYLSLADVFIGELSSWEIEEWFTAVNFVCYFVYHVNESEFRPLYNQYSFRSFFEDISPDSFLRAARSTVEFLPWHSLRNAINEHGSASPALATPLNRFSDGAKYFFVGLKHSSADIGYEVDLQYQYRRVGLSFWDSKRLATWLDLPPSLSDDPLPGGPDYLTECSKILEPFENTCKDGWGPVVQKFTEYWEENRAFRARRTPPWAV</sequence>
<dbReference type="Proteomes" id="UP000800094">
    <property type="component" value="Unassembled WGS sequence"/>
</dbReference>
<name>A0A6A6HZL8_9PLEO</name>